<keyword evidence="1" id="KW-0479">Metal-binding</keyword>
<organism evidence="2 3">
    <name type="scientific">Oryza sativa subsp. japonica</name>
    <name type="common">Rice</name>
    <dbReference type="NCBI Taxonomy" id="39947"/>
    <lineage>
        <taxon>Eukaryota</taxon>
        <taxon>Viridiplantae</taxon>
        <taxon>Streptophyta</taxon>
        <taxon>Embryophyta</taxon>
        <taxon>Tracheophyta</taxon>
        <taxon>Spermatophyta</taxon>
        <taxon>Magnoliopsida</taxon>
        <taxon>Liliopsida</taxon>
        <taxon>Poales</taxon>
        <taxon>Poaceae</taxon>
        <taxon>BOP clade</taxon>
        <taxon>Oryzoideae</taxon>
        <taxon>Oryzeae</taxon>
        <taxon>Oryzinae</taxon>
        <taxon>Oryza</taxon>
        <taxon>Oryza sativa</taxon>
    </lineage>
</organism>
<dbReference type="EMBL" id="AP008215">
    <property type="protein sequence ID" value="BAH94466.1"/>
    <property type="molecule type" value="Genomic_DNA"/>
</dbReference>
<evidence type="ECO:0000256" key="1">
    <source>
        <dbReference type="RuleBase" id="RU367018"/>
    </source>
</evidence>
<evidence type="ECO:0000313" key="3">
    <source>
        <dbReference type="Proteomes" id="UP000000763"/>
    </source>
</evidence>
<proteinExistence type="inferred from homology"/>
<name>C7J6G2_ORYSJ</name>
<dbReference type="GO" id="GO:0008270">
    <property type="term" value="F:zinc ion binding"/>
    <property type="evidence" value="ECO:0007669"/>
    <property type="project" value="UniProtKB-UniRule"/>
</dbReference>
<reference evidence="3" key="2">
    <citation type="journal article" date="2008" name="Nucleic Acids Res.">
        <title>The rice annotation project database (RAP-DB): 2008 update.</title>
        <authorList>
            <consortium name="The rice annotation project (RAP)"/>
        </authorList>
    </citation>
    <scope>GENOME REANNOTATION</scope>
    <source>
        <strain evidence="3">cv. Nipponbare</strain>
    </source>
</reference>
<dbReference type="AlphaFoldDB" id="C7J6G2"/>
<comment type="similarity">
    <text evidence="1">Belongs to the FHY3/FAR1 family.</text>
</comment>
<dbReference type="GO" id="GO:0005634">
    <property type="term" value="C:nucleus"/>
    <property type="evidence" value="ECO:0007669"/>
    <property type="project" value="UniProtKB-SubCell"/>
</dbReference>
<comment type="subcellular location">
    <subcellularLocation>
        <location evidence="1">Nucleus</location>
    </subcellularLocation>
</comment>
<protein>
    <recommendedName>
        <fullName evidence="1">Protein FAR1-RELATED SEQUENCE</fullName>
    </recommendedName>
</protein>
<dbReference type="InterPro" id="IPR031052">
    <property type="entry name" value="FHY3/FAR1"/>
</dbReference>
<keyword evidence="1" id="KW-0863">Zinc-finger</keyword>
<keyword evidence="1" id="KW-0862">Zinc</keyword>
<comment type="function">
    <text evidence="1">Putative transcription activator involved in regulating light control of development.</text>
</comment>
<dbReference type="Proteomes" id="UP000000763">
    <property type="component" value="Chromosome 9"/>
</dbReference>
<dbReference type="KEGG" id="dosa:Os09g0258900"/>
<dbReference type="GO" id="GO:0006355">
    <property type="term" value="P:regulation of DNA-templated transcription"/>
    <property type="evidence" value="ECO:0007669"/>
    <property type="project" value="UniProtKB-UniRule"/>
</dbReference>
<dbReference type="PANTHER" id="PTHR31669:SF180">
    <property type="entry name" value="PROTEIN FAR1-RELATED SEQUENCE"/>
    <property type="match status" value="1"/>
</dbReference>
<sequence length="719" mass="80579">MTVTTTFFSVSGSFSARFSRFGGGGRVAAAVDRTPARPWTTAASASSAGELPLGTETESNEDYGMLFRLSQEGGITYTNLFQQVSVLPNAILPGAQVAGGLPLLQNTCGSFMQLLQAPIESETALYLTSNRFEYDNTFWSFDSHNGYQQNDLQNAQTDTSQMCNSLPQSVAVHPPVASLDMLYDEMQKSSADVNNQAEMCRSIVQLKASSVEVIYNEMQTQTIEADACFDQHFEQATEEDLLSNHAIVTFQQVEEIEQDKSAENPDQNFSEEDINIFMENESVTAVQRGGQEANSAHVPSINKVFADENEAFDFYNGYVYMVGFSTCKASNYHSRKTDIVTRHTFKCNRWRKPSDPKEKDLPEVDEVENYTVHRNCLFHMLSNARDKTGRTFNSEDEEVYKDFHDIVTKSQTEAEFEYLWKDFIRRKNLYNTTARSEGMNSRYKADICSSHSVSAFLAQYERIAETIYECFKEQESLTRNTVLDTWSEYQFEKQAAKLYTRKIFWAFQRILQSYTKYDVTVKVRDSIFEVYKSEIHALQDFRKRKYIVVVDTIAEEYECICSRFKKDDKNQELFVPNTLMPAAVLESNPLLRFNILSQKMIKLASDASKTKEKFVYVMNESDKIEDGLKAMSDTAPNDATVHVQDAAATTCGVASVGAQTGIPMGPSGVGIDAESTKGAVAETETTDMVGIASTSVLLDPKCSNSKGSASLGSTIPYTS</sequence>
<dbReference type="PANTHER" id="PTHR31669">
    <property type="entry name" value="PROTEIN FAR1-RELATED SEQUENCE 10-RELATED"/>
    <property type="match status" value="1"/>
</dbReference>
<gene>
    <name evidence="2" type="ordered locus">Os09g0258900</name>
</gene>
<evidence type="ECO:0000313" key="2">
    <source>
        <dbReference type="EMBL" id="BAH94466.1"/>
    </source>
</evidence>
<keyword evidence="1" id="KW-0539">Nucleus</keyword>
<reference evidence="2 3" key="1">
    <citation type="journal article" date="2005" name="Nature">
        <title>The map-based sequence of the rice genome.</title>
        <authorList>
            <consortium name="International rice genome sequencing project (IRGSP)"/>
            <person name="Matsumoto T."/>
            <person name="Wu J."/>
            <person name="Kanamori H."/>
            <person name="Katayose Y."/>
            <person name="Fujisawa M."/>
            <person name="Namiki N."/>
            <person name="Mizuno H."/>
            <person name="Yamamoto K."/>
            <person name="Antonio B.A."/>
            <person name="Baba T."/>
            <person name="Sakata K."/>
            <person name="Nagamura Y."/>
            <person name="Aoki H."/>
            <person name="Arikawa K."/>
            <person name="Arita K."/>
            <person name="Bito T."/>
            <person name="Chiden Y."/>
            <person name="Fujitsuka N."/>
            <person name="Fukunaka R."/>
            <person name="Hamada M."/>
            <person name="Harada C."/>
            <person name="Hayashi A."/>
            <person name="Hijishita S."/>
            <person name="Honda M."/>
            <person name="Hosokawa S."/>
            <person name="Ichikawa Y."/>
            <person name="Idonuma A."/>
            <person name="Iijima M."/>
            <person name="Ikeda M."/>
            <person name="Ikeno M."/>
            <person name="Ito K."/>
            <person name="Ito S."/>
            <person name="Ito T."/>
            <person name="Ito Y."/>
            <person name="Ito Y."/>
            <person name="Iwabuchi A."/>
            <person name="Kamiya K."/>
            <person name="Karasawa W."/>
            <person name="Kurita K."/>
            <person name="Katagiri S."/>
            <person name="Kikuta A."/>
            <person name="Kobayashi H."/>
            <person name="Kobayashi N."/>
            <person name="Machita K."/>
            <person name="Maehara T."/>
            <person name="Masukawa M."/>
            <person name="Mizubayashi T."/>
            <person name="Mukai Y."/>
            <person name="Nagasaki H."/>
            <person name="Nagata Y."/>
            <person name="Naito S."/>
            <person name="Nakashima M."/>
            <person name="Nakama Y."/>
            <person name="Nakamichi Y."/>
            <person name="Nakamura M."/>
            <person name="Meguro A."/>
            <person name="Negishi M."/>
            <person name="Ohta I."/>
            <person name="Ohta T."/>
            <person name="Okamoto M."/>
            <person name="Ono N."/>
            <person name="Saji S."/>
            <person name="Sakaguchi M."/>
            <person name="Sakai K."/>
            <person name="Shibata M."/>
            <person name="Shimokawa T."/>
            <person name="Song J."/>
            <person name="Takazaki Y."/>
            <person name="Terasawa K."/>
            <person name="Tsugane M."/>
            <person name="Tsuji K."/>
            <person name="Ueda S."/>
            <person name="Waki K."/>
            <person name="Yamagata H."/>
            <person name="Yamamoto M."/>
            <person name="Yamamoto S."/>
            <person name="Yamane H."/>
            <person name="Yoshiki S."/>
            <person name="Yoshihara R."/>
            <person name="Yukawa K."/>
            <person name="Zhong H."/>
            <person name="Yano M."/>
            <person name="Yuan Q."/>
            <person name="Ouyang S."/>
            <person name="Liu J."/>
            <person name="Jones K.M."/>
            <person name="Gansberger K."/>
            <person name="Moffat K."/>
            <person name="Hill J."/>
            <person name="Bera J."/>
            <person name="Fadrosh D."/>
            <person name="Jin S."/>
            <person name="Johri S."/>
            <person name="Kim M."/>
            <person name="Overton L."/>
            <person name="Reardon M."/>
            <person name="Tsitrin T."/>
            <person name="Vuong H."/>
            <person name="Weaver B."/>
            <person name="Ciecko A."/>
            <person name="Tallon L."/>
            <person name="Jackson J."/>
            <person name="Pai G."/>
            <person name="Aken S.V."/>
            <person name="Utterback T."/>
            <person name="Reidmuller S."/>
            <person name="Feldblyum T."/>
            <person name="Hsiao J."/>
            <person name="Zismann V."/>
            <person name="Iobst S."/>
            <person name="de Vazeille A.R."/>
            <person name="Buell C.R."/>
            <person name="Ying K."/>
            <person name="Li Y."/>
            <person name="Lu T."/>
            <person name="Huang Y."/>
            <person name="Zhao Q."/>
            <person name="Feng Q."/>
            <person name="Zhang L."/>
            <person name="Zhu J."/>
            <person name="Weng Q."/>
            <person name="Mu J."/>
            <person name="Lu Y."/>
            <person name="Fan D."/>
            <person name="Liu Y."/>
            <person name="Guan J."/>
            <person name="Zhang Y."/>
            <person name="Yu S."/>
            <person name="Liu X."/>
            <person name="Zhang Y."/>
            <person name="Hong G."/>
            <person name="Han B."/>
            <person name="Choisne N."/>
            <person name="Demange N."/>
            <person name="Orjeda G."/>
            <person name="Samain S."/>
            <person name="Cattolico L."/>
            <person name="Pelletier E."/>
            <person name="Couloux A."/>
            <person name="Segurens B."/>
            <person name="Wincker P."/>
            <person name="D'Hont A."/>
            <person name="Scarpelli C."/>
            <person name="Weissenbach J."/>
            <person name="Salanoubat M."/>
            <person name="Quetier F."/>
            <person name="Yu Y."/>
            <person name="Kim H.R."/>
            <person name="Rambo T."/>
            <person name="Currie J."/>
            <person name="Collura K."/>
            <person name="Luo M."/>
            <person name="Yang T."/>
            <person name="Ammiraju J.S.S."/>
            <person name="Engler F."/>
            <person name="Soderlund C."/>
            <person name="Wing R.A."/>
            <person name="Palmer L.E."/>
            <person name="de la Bastide M."/>
            <person name="Spiegel L."/>
            <person name="Nascimento L."/>
            <person name="Zutavern T."/>
            <person name="O'Shaughnessy A."/>
            <person name="Dike S."/>
            <person name="Dedhia N."/>
            <person name="Preston R."/>
            <person name="Balija V."/>
            <person name="McCombie W.R."/>
            <person name="Chow T."/>
            <person name="Chen H."/>
            <person name="Chung M."/>
            <person name="Chen C."/>
            <person name="Shaw J."/>
            <person name="Wu H."/>
            <person name="Hsiao K."/>
            <person name="Chao Y."/>
            <person name="Chu M."/>
            <person name="Cheng C."/>
            <person name="Hour A."/>
            <person name="Lee P."/>
            <person name="Lin S."/>
            <person name="Lin Y."/>
            <person name="Liou J."/>
            <person name="Liu S."/>
            <person name="Hsing Y."/>
            <person name="Raghuvanshi S."/>
            <person name="Mohanty A."/>
            <person name="Bharti A.K."/>
            <person name="Gaur A."/>
            <person name="Gupta V."/>
            <person name="Kumar D."/>
            <person name="Ravi V."/>
            <person name="Vij S."/>
            <person name="Kapur A."/>
            <person name="Khurana P."/>
            <person name="Khurana P."/>
            <person name="Khurana J.P."/>
            <person name="Tyagi A.K."/>
            <person name="Gaikwad K."/>
            <person name="Singh A."/>
            <person name="Dalal V."/>
            <person name="Srivastava S."/>
            <person name="Dixit A."/>
            <person name="Pal A.K."/>
            <person name="Ghazi I.A."/>
            <person name="Yadav M."/>
            <person name="Pandit A."/>
            <person name="Bhargava A."/>
            <person name="Sureshbabu K."/>
            <person name="Batra K."/>
            <person name="Sharma T.R."/>
            <person name="Mohapatra T."/>
            <person name="Singh N.K."/>
            <person name="Messing J."/>
            <person name="Nelson A.B."/>
            <person name="Fuks G."/>
            <person name="Kavchok S."/>
            <person name="Keizer G."/>
            <person name="Linton E."/>
            <person name="Llaca V."/>
            <person name="Song R."/>
            <person name="Tanyolac B."/>
            <person name="Young S."/>
            <person name="Ho-Il K."/>
            <person name="Hahn J.H."/>
            <person name="Sangsakoo G."/>
            <person name="Vanavichit A."/>
            <person name="de Mattos Luiz.A.T."/>
            <person name="Zimmer P.D."/>
            <person name="Malone G."/>
            <person name="Dellagostin O."/>
            <person name="de Oliveira A.C."/>
            <person name="Bevan M."/>
            <person name="Bancroft I."/>
            <person name="Minx P."/>
            <person name="Cordum H."/>
            <person name="Wilson R."/>
            <person name="Cheng Z."/>
            <person name="Jin W."/>
            <person name="Jiang J."/>
            <person name="Leong S.A."/>
            <person name="Iwama H."/>
            <person name="Gojobori T."/>
            <person name="Itoh T."/>
            <person name="Niimura Y."/>
            <person name="Fujii Y."/>
            <person name="Habara T."/>
            <person name="Sakai H."/>
            <person name="Sato Y."/>
            <person name="Wilson G."/>
            <person name="Kumar K."/>
            <person name="McCouch S."/>
            <person name="Juretic N."/>
            <person name="Hoen D."/>
            <person name="Wright S."/>
            <person name="Bruskiewich R."/>
            <person name="Bureau T."/>
            <person name="Miyao A."/>
            <person name="Hirochika H."/>
            <person name="Nishikawa T."/>
            <person name="Kadowaki K."/>
            <person name="Sugiura M."/>
            <person name="Burr B."/>
            <person name="Sasaki T."/>
        </authorList>
    </citation>
    <scope>NUCLEOTIDE SEQUENCE [LARGE SCALE GENOMIC DNA]</scope>
    <source>
        <strain evidence="3">cv. Nipponbare</strain>
    </source>
</reference>
<accession>C7J6G2</accession>